<evidence type="ECO:0000256" key="3">
    <source>
        <dbReference type="ARBA" id="ARBA00021563"/>
    </source>
</evidence>
<reference evidence="11 12" key="1">
    <citation type="submission" date="2020-08" db="EMBL/GenBank/DDBJ databases">
        <title>Genomic Encyclopedia of Type Strains, Phase IV (KMG-IV): sequencing the most valuable type-strain genomes for metagenomic binning, comparative biology and taxonomic classification.</title>
        <authorList>
            <person name="Goeker M."/>
        </authorList>
    </citation>
    <scope>NUCLEOTIDE SEQUENCE [LARGE SCALE GENOMIC DNA]</scope>
    <source>
        <strain evidence="11 12">DSM 24163</strain>
    </source>
</reference>
<comment type="subcellular location">
    <subcellularLocation>
        <location evidence="1">Cell inner membrane</location>
    </subcellularLocation>
</comment>
<keyword evidence="6" id="KW-0997">Cell inner membrane</keyword>
<gene>
    <name evidence="11" type="ORF">HNQ52_000749</name>
</gene>
<dbReference type="GO" id="GO:0005886">
    <property type="term" value="C:plasma membrane"/>
    <property type="evidence" value="ECO:0007669"/>
    <property type="project" value="UniProtKB-SubCell"/>
</dbReference>
<comment type="caution">
    <text evidence="11">The sequence shown here is derived from an EMBL/GenBank/DDBJ whole genome shotgun (WGS) entry which is preliminary data.</text>
</comment>
<keyword evidence="9" id="KW-0472">Membrane</keyword>
<keyword evidence="12" id="KW-1185">Reference proteome</keyword>
<accession>A0A7W8G016</accession>
<evidence type="ECO:0000313" key="11">
    <source>
        <dbReference type="EMBL" id="MBB5207233.1"/>
    </source>
</evidence>
<keyword evidence="5" id="KW-1003">Cell membrane</keyword>
<dbReference type="GO" id="GO:0015627">
    <property type="term" value="C:type II protein secretion system complex"/>
    <property type="evidence" value="ECO:0007669"/>
    <property type="project" value="InterPro"/>
</dbReference>
<evidence type="ECO:0000313" key="12">
    <source>
        <dbReference type="Proteomes" id="UP000521199"/>
    </source>
</evidence>
<dbReference type="InterPro" id="IPR000645">
    <property type="entry name" value="T2SS_GspN_CS"/>
</dbReference>
<evidence type="ECO:0000256" key="10">
    <source>
        <dbReference type="ARBA" id="ARBA00030772"/>
    </source>
</evidence>
<dbReference type="PROSITE" id="PS01142">
    <property type="entry name" value="T2SP_N"/>
    <property type="match status" value="1"/>
</dbReference>
<organism evidence="11 12">
    <name type="scientific">Chiayiivirga flava</name>
    <dbReference type="NCBI Taxonomy" id="659595"/>
    <lineage>
        <taxon>Bacteria</taxon>
        <taxon>Pseudomonadati</taxon>
        <taxon>Pseudomonadota</taxon>
        <taxon>Gammaproteobacteria</taxon>
        <taxon>Lysobacterales</taxon>
        <taxon>Lysobacteraceae</taxon>
        <taxon>Chiayiivirga</taxon>
    </lineage>
</organism>
<dbReference type="AlphaFoldDB" id="A0A7W8G016"/>
<dbReference type="EMBL" id="JACHHP010000001">
    <property type="protein sequence ID" value="MBB5207233.1"/>
    <property type="molecule type" value="Genomic_DNA"/>
</dbReference>
<dbReference type="Proteomes" id="UP000521199">
    <property type="component" value="Unassembled WGS sequence"/>
</dbReference>
<name>A0A7W8G016_9GAMM</name>
<evidence type="ECO:0000256" key="8">
    <source>
        <dbReference type="ARBA" id="ARBA00022927"/>
    </source>
</evidence>
<proteinExistence type="inferred from homology"/>
<evidence type="ECO:0000256" key="5">
    <source>
        <dbReference type="ARBA" id="ARBA00022475"/>
    </source>
</evidence>
<evidence type="ECO:0000256" key="6">
    <source>
        <dbReference type="ARBA" id="ARBA00022519"/>
    </source>
</evidence>
<sequence>MRLLRNLILLLLVLAILAALVLAFIPAQFAIDRFGDRLGPLKLDEVSGTLWSGQANRTLLRGENLGALRWTLSPLGLLSARADADLDLSGGPYVGRAAVSITRDRVVRIRNLDVTMSARKIEPLLDIPALVFRGEVQVTLNSAEVRGGVPLALDGRAVWKNAAVAGSAEAQFGDIVSEFASKPAGGFEGTVSDSGGPLQAQGSYSASLAGYEADIQLRARDNNPQVLEALQYIGKPQPDGSSRLEIRGRILDLM</sequence>
<evidence type="ECO:0000256" key="7">
    <source>
        <dbReference type="ARBA" id="ARBA00022692"/>
    </source>
</evidence>
<keyword evidence="8" id="KW-0653">Protein transport</keyword>
<comment type="similarity">
    <text evidence="2">Belongs to the GSP N family.</text>
</comment>
<evidence type="ECO:0000256" key="9">
    <source>
        <dbReference type="ARBA" id="ARBA00023136"/>
    </source>
</evidence>
<dbReference type="RefSeq" id="WP_183959751.1">
    <property type="nucleotide sequence ID" value="NZ_JACHHP010000001.1"/>
</dbReference>
<keyword evidence="7" id="KW-0812">Transmembrane</keyword>
<evidence type="ECO:0000256" key="4">
    <source>
        <dbReference type="ARBA" id="ARBA00022448"/>
    </source>
</evidence>
<protein>
    <recommendedName>
        <fullName evidence="3">Type II secretion system protein N</fullName>
    </recommendedName>
    <alternativeName>
        <fullName evidence="10">General secretion pathway protein N</fullName>
    </alternativeName>
</protein>
<dbReference type="InterPro" id="IPR022792">
    <property type="entry name" value="T2SS_protein-GspN"/>
</dbReference>
<evidence type="ECO:0000256" key="2">
    <source>
        <dbReference type="ARBA" id="ARBA00007208"/>
    </source>
</evidence>
<dbReference type="Pfam" id="PF01203">
    <property type="entry name" value="T2SSN"/>
    <property type="match status" value="1"/>
</dbReference>
<dbReference type="GO" id="GO:0015628">
    <property type="term" value="P:protein secretion by the type II secretion system"/>
    <property type="evidence" value="ECO:0007669"/>
    <property type="project" value="InterPro"/>
</dbReference>
<keyword evidence="4" id="KW-0813">Transport</keyword>
<evidence type="ECO:0000256" key="1">
    <source>
        <dbReference type="ARBA" id="ARBA00004533"/>
    </source>
</evidence>